<proteinExistence type="predicted"/>
<evidence type="ECO:0000259" key="1">
    <source>
        <dbReference type="Pfam" id="PF03358"/>
    </source>
</evidence>
<sequence length="240" mass="25923">MSDFSHLSALFLNCSLEYDPADSHTARLMSRSAGIMGTEGVSVETVHALEHVIPHGMYPDLTEHGRPRDDWPEIQAKIMAADIFVMGTPIWLGVKSSVATLAVERMYASSGETNDKGQYLYYGKTAGCIVTGNEDGVKACSMDILYAMSHIGYTIPPQADCGWIGEVGPGPSYGDVVEGSDVPTGFDSDFTNQNCTFMTWNLMHTAAMLRANGGFPTDGNRAEDYQNFTNAADQSVDPIG</sequence>
<dbReference type="Proteomes" id="UP000727993">
    <property type="component" value="Unassembled WGS sequence"/>
</dbReference>
<dbReference type="Pfam" id="PF03358">
    <property type="entry name" value="FMN_red"/>
    <property type="match status" value="1"/>
</dbReference>
<protein>
    <submittedName>
        <fullName evidence="2">NAD(P)H-dependent oxidoreductase</fullName>
    </submittedName>
</protein>
<organism evidence="2 3">
    <name type="scientific">Candidatus Neomicrothrix subdominans</name>
    <dbReference type="NCBI Taxonomy" id="2954438"/>
    <lineage>
        <taxon>Bacteria</taxon>
        <taxon>Bacillati</taxon>
        <taxon>Actinomycetota</taxon>
        <taxon>Acidimicrobiia</taxon>
        <taxon>Acidimicrobiales</taxon>
        <taxon>Microthrixaceae</taxon>
        <taxon>Candidatus Neomicrothrix</taxon>
    </lineage>
</organism>
<dbReference type="Gene3D" id="3.40.50.360">
    <property type="match status" value="1"/>
</dbReference>
<dbReference type="AlphaFoldDB" id="A0A936NCS5"/>
<dbReference type="InterPro" id="IPR029039">
    <property type="entry name" value="Flavoprotein-like_sf"/>
</dbReference>
<dbReference type="GO" id="GO:0016491">
    <property type="term" value="F:oxidoreductase activity"/>
    <property type="evidence" value="ECO:0007669"/>
    <property type="project" value="InterPro"/>
</dbReference>
<evidence type="ECO:0000313" key="3">
    <source>
        <dbReference type="Proteomes" id="UP000727993"/>
    </source>
</evidence>
<comment type="caution">
    <text evidence="2">The sequence shown here is derived from an EMBL/GenBank/DDBJ whole genome shotgun (WGS) entry which is preliminary data.</text>
</comment>
<accession>A0A936NCS5</accession>
<gene>
    <name evidence="2" type="ORF">IPN02_12345</name>
</gene>
<evidence type="ECO:0000313" key="2">
    <source>
        <dbReference type="EMBL" id="MBK9297595.1"/>
    </source>
</evidence>
<dbReference type="SUPFAM" id="SSF52218">
    <property type="entry name" value="Flavoproteins"/>
    <property type="match status" value="1"/>
</dbReference>
<name>A0A936NCS5_9ACTN</name>
<dbReference type="InterPro" id="IPR005025">
    <property type="entry name" value="FMN_Rdtase-like_dom"/>
</dbReference>
<feature type="domain" description="NADPH-dependent FMN reductase-like" evidence="1">
    <location>
        <begin position="10"/>
        <end position="157"/>
    </location>
</feature>
<reference evidence="2 3" key="1">
    <citation type="submission" date="2020-10" db="EMBL/GenBank/DDBJ databases">
        <title>Connecting structure to function with the recovery of over 1000 high-quality activated sludge metagenome-assembled genomes encoding full-length rRNA genes using long-read sequencing.</title>
        <authorList>
            <person name="Singleton C.M."/>
            <person name="Petriglieri F."/>
            <person name="Kristensen J.M."/>
            <person name="Kirkegaard R.H."/>
            <person name="Michaelsen T.Y."/>
            <person name="Andersen M.H."/>
            <person name="Karst S.M."/>
            <person name="Dueholm M.S."/>
            <person name="Nielsen P.H."/>
            <person name="Albertsen M."/>
        </authorList>
    </citation>
    <scope>NUCLEOTIDE SEQUENCE [LARGE SCALE GENOMIC DNA]</scope>
    <source>
        <strain evidence="2">Lyne_18-Q3-R50-59_MAXAC.006</strain>
    </source>
</reference>
<dbReference type="EMBL" id="JADJZA010000007">
    <property type="protein sequence ID" value="MBK9297595.1"/>
    <property type="molecule type" value="Genomic_DNA"/>
</dbReference>